<dbReference type="AlphaFoldDB" id="A0A7S3Y6K3"/>
<evidence type="ECO:0000313" key="1">
    <source>
        <dbReference type="EMBL" id="CAE0642606.1"/>
    </source>
</evidence>
<protein>
    <recommendedName>
        <fullName evidence="2">RNase H type-1 domain-containing protein</fullName>
    </recommendedName>
</protein>
<evidence type="ECO:0008006" key="2">
    <source>
        <dbReference type="Google" id="ProtNLM"/>
    </source>
</evidence>
<proteinExistence type="predicted"/>
<gene>
    <name evidence="1" type="ORF">HAKA00212_LOCUS21463</name>
</gene>
<sequence length="110" mass="12126">MVEASGLFRLPDYCTMYQAEAVELREAQVRVEKREGRRLMASDSRAVLPSMSGQSHMTTLVAEITDGARAGDLYIPGHQGCAGNEKADELAKVAVEMQAPCRFREHTPDN</sequence>
<dbReference type="Gene3D" id="3.30.420.10">
    <property type="entry name" value="Ribonuclease H-like superfamily/Ribonuclease H"/>
    <property type="match status" value="1"/>
</dbReference>
<dbReference type="EMBL" id="HBIU01048120">
    <property type="protein sequence ID" value="CAE0642606.1"/>
    <property type="molecule type" value="Transcribed_RNA"/>
</dbReference>
<reference evidence="1" key="1">
    <citation type="submission" date="2021-01" db="EMBL/GenBank/DDBJ databases">
        <authorList>
            <person name="Corre E."/>
            <person name="Pelletier E."/>
            <person name="Niang G."/>
            <person name="Scheremetjew M."/>
            <person name="Finn R."/>
            <person name="Kale V."/>
            <person name="Holt S."/>
            <person name="Cochrane G."/>
            <person name="Meng A."/>
            <person name="Brown T."/>
            <person name="Cohen L."/>
        </authorList>
    </citation>
    <scope>NUCLEOTIDE SEQUENCE</scope>
    <source>
        <strain evidence="1">CCMP3107</strain>
    </source>
</reference>
<dbReference type="SUPFAM" id="SSF53098">
    <property type="entry name" value="Ribonuclease H-like"/>
    <property type="match status" value="1"/>
</dbReference>
<organism evidence="1">
    <name type="scientific">Heterosigma akashiwo</name>
    <name type="common">Chromophytic alga</name>
    <name type="synonym">Heterosigma carterae</name>
    <dbReference type="NCBI Taxonomy" id="2829"/>
    <lineage>
        <taxon>Eukaryota</taxon>
        <taxon>Sar</taxon>
        <taxon>Stramenopiles</taxon>
        <taxon>Ochrophyta</taxon>
        <taxon>Raphidophyceae</taxon>
        <taxon>Chattonellales</taxon>
        <taxon>Chattonellaceae</taxon>
        <taxon>Heterosigma</taxon>
    </lineage>
</organism>
<dbReference type="InterPro" id="IPR012337">
    <property type="entry name" value="RNaseH-like_sf"/>
</dbReference>
<name>A0A7S3Y6K3_HETAK</name>
<accession>A0A7S3Y6K3</accession>
<dbReference type="GO" id="GO:0003676">
    <property type="term" value="F:nucleic acid binding"/>
    <property type="evidence" value="ECO:0007669"/>
    <property type="project" value="InterPro"/>
</dbReference>
<dbReference type="InterPro" id="IPR036397">
    <property type="entry name" value="RNaseH_sf"/>
</dbReference>